<dbReference type="Proteomes" id="UP000033996">
    <property type="component" value="Unassembled WGS sequence"/>
</dbReference>
<evidence type="ECO:0000313" key="3">
    <source>
        <dbReference type="Proteomes" id="UP000033996"/>
    </source>
</evidence>
<feature type="non-terminal residue" evidence="2">
    <location>
        <position position="1"/>
    </location>
</feature>
<dbReference type="InterPro" id="IPR029016">
    <property type="entry name" value="GAF-like_dom_sf"/>
</dbReference>
<dbReference type="GO" id="GO:0006355">
    <property type="term" value="P:regulation of DNA-templated transcription"/>
    <property type="evidence" value="ECO:0007669"/>
    <property type="project" value="InterPro"/>
</dbReference>
<dbReference type="InterPro" id="IPR021153">
    <property type="entry name" value="HrcA_C"/>
</dbReference>
<dbReference type="Gene3D" id="3.30.450.40">
    <property type="match status" value="1"/>
</dbReference>
<dbReference type="EMBL" id="LBWL01000026">
    <property type="protein sequence ID" value="KKR07375.1"/>
    <property type="molecule type" value="Genomic_DNA"/>
</dbReference>
<dbReference type="Pfam" id="PF01628">
    <property type="entry name" value="HrcA"/>
    <property type="match status" value="1"/>
</dbReference>
<dbReference type="AlphaFoldDB" id="A0A837HQ79"/>
<accession>A0A837HQ79</accession>
<evidence type="ECO:0000313" key="2">
    <source>
        <dbReference type="EMBL" id="KKR07375.1"/>
    </source>
</evidence>
<gene>
    <name evidence="2" type="ORF">UT35_C0026G0001</name>
</gene>
<dbReference type="GO" id="GO:0003677">
    <property type="term" value="F:DNA binding"/>
    <property type="evidence" value="ECO:0007669"/>
    <property type="project" value="InterPro"/>
</dbReference>
<evidence type="ECO:0000259" key="1">
    <source>
        <dbReference type="Pfam" id="PF01628"/>
    </source>
</evidence>
<dbReference type="SUPFAM" id="SSF55781">
    <property type="entry name" value="GAF domain-like"/>
    <property type="match status" value="1"/>
</dbReference>
<comment type="caution">
    <text evidence="2">The sequence shown here is derived from an EMBL/GenBank/DDBJ whole genome shotgun (WGS) entry which is preliminary data.</text>
</comment>
<organism evidence="2 3">
    <name type="scientific">Candidatus Yanofskybacteria bacterium GW2011_GWD1_39_16</name>
    <dbReference type="NCBI Taxonomy" id="1619030"/>
    <lineage>
        <taxon>Bacteria</taxon>
        <taxon>Candidatus Yanofskyibacteriota</taxon>
    </lineage>
</organism>
<reference evidence="2 3" key="1">
    <citation type="journal article" date="2015" name="Nature">
        <title>rRNA introns, odd ribosomes, and small enigmatic genomes across a large radiation of phyla.</title>
        <authorList>
            <person name="Brown C.T."/>
            <person name="Hug L.A."/>
            <person name="Thomas B.C."/>
            <person name="Sharon I."/>
            <person name="Castelle C.J."/>
            <person name="Singh A."/>
            <person name="Wilkins M.J."/>
            <person name="Williams K.H."/>
            <person name="Banfield J.F."/>
        </authorList>
    </citation>
    <scope>NUCLEOTIDE SEQUENCE [LARGE SCALE GENOMIC DNA]</scope>
</reference>
<protein>
    <submittedName>
        <fullName evidence="2">Heat-inducible transcription repressor hrcA</fullName>
    </submittedName>
</protein>
<sequence>SQVIPEIRIFIGGESPVRGASDETIMCAKYPLPRRVTGSLTLIGPTRMDYEKNLALIKYTVYYLTQHNN</sequence>
<feature type="domain" description="Heat-inducible transcription repressor HrcA C-terminal" evidence="1">
    <location>
        <begin position="6"/>
        <end position="52"/>
    </location>
</feature>
<name>A0A837HQ79_9BACT</name>
<proteinExistence type="predicted"/>